<keyword evidence="2" id="KW-0812">Transmembrane</keyword>
<dbReference type="EMBL" id="VOSM01000002">
    <property type="protein sequence ID" value="TXD38352.1"/>
    <property type="molecule type" value="Genomic_DNA"/>
</dbReference>
<dbReference type="RefSeq" id="WP_146980294.1">
    <property type="nucleotide sequence ID" value="NZ_VOSM01000002.1"/>
</dbReference>
<dbReference type="Proteomes" id="UP000321412">
    <property type="component" value="Unassembled WGS sequence"/>
</dbReference>
<dbReference type="AlphaFoldDB" id="A0A5C6X8Y9"/>
<keyword evidence="2" id="KW-1133">Transmembrane helix</keyword>
<reference evidence="3 4" key="1">
    <citation type="submission" date="2019-08" db="EMBL/GenBank/DDBJ databases">
        <title>Bradymonadales sp. TMQ4.</title>
        <authorList>
            <person name="Liang Q."/>
        </authorList>
    </citation>
    <scope>NUCLEOTIDE SEQUENCE [LARGE SCALE GENOMIC DNA]</scope>
    <source>
        <strain evidence="3 4">TMQ4</strain>
    </source>
</reference>
<feature type="compositionally biased region" description="Acidic residues" evidence="1">
    <location>
        <begin position="298"/>
        <end position="308"/>
    </location>
</feature>
<proteinExistence type="predicted"/>
<protein>
    <submittedName>
        <fullName evidence="3">Uncharacterized protein</fullName>
    </submittedName>
</protein>
<dbReference type="OrthoDB" id="5503471at2"/>
<organism evidence="3 4">
    <name type="scientific">Lujinxingia vulgaris</name>
    <dbReference type="NCBI Taxonomy" id="2600176"/>
    <lineage>
        <taxon>Bacteria</taxon>
        <taxon>Deltaproteobacteria</taxon>
        <taxon>Bradymonadales</taxon>
        <taxon>Lujinxingiaceae</taxon>
        <taxon>Lujinxingia</taxon>
    </lineage>
</organism>
<feature type="region of interest" description="Disordered" evidence="1">
    <location>
        <begin position="289"/>
        <end position="342"/>
    </location>
</feature>
<feature type="transmembrane region" description="Helical" evidence="2">
    <location>
        <begin position="20"/>
        <end position="41"/>
    </location>
</feature>
<keyword evidence="4" id="KW-1185">Reference proteome</keyword>
<gene>
    <name evidence="3" type="ORF">FRC98_05515</name>
</gene>
<comment type="caution">
    <text evidence="3">The sequence shown here is derived from an EMBL/GenBank/DDBJ whole genome shotgun (WGS) entry which is preliminary data.</text>
</comment>
<feature type="compositionally biased region" description="Low complexity" evidence="1">
    <location>
        <begin position="319"/>
        <end position="332"/>
    </location>
</feature>
<evidence type="ECO:0000313" key="4">
    <source>
        <dbReference type="Proteomes" id="UP000321412"/>
    </source>
</evidence>
<evidence type="ECO:0000256" key="1">
    <source>
        <dbReference type="SAM" id="MobiDB-lite"/>
    </source>
</evidence>
<evidence type="ECO:0000256" key="2">
    <source>
        <dbReference type="SAM" id="Phobius"/>
    </source>
</evidence>
<name>A0A5C6X8Y9_9DELT</name>
<keyword evidence="2" id="KW-0472">Membrane</keyword>
<evidence type="ECO:0000313" key="3">
    <source>
        <dbReference type="EMBL" id="TXD38352.1"/>
    </source>
</evidence>
<sequence>MDDYSGGEQGASTGSKVLKFAAIGCGVVVLIGAVLAGFGAFKAVSCCGEFQELALVAEGAQEHAYEFVIDLRREDYESAYAALDASAQQKLDVEDVRNAFAPHTEDLNRGMPTPFGVTLLSRNDDQSEVVWEMTTRVAEPSAPHALQISLEVSYVGGEGAEPVYGVSAWDLTRVTRSLADEPAAMMALRFHREVANGRVEQARRFVSAESELYGASLEEFTEQVAELQQLGVTPAGVVAVAPLDHRSAEVTLRVPRGEGALDVVYEVSSTGDILGFKAPVERSAADIRSAEMPASESSPEDALAEGDEASGQGDEPAAEEGVQVGEEAAAPAADEEAEDRAE</sequence>
<accession>A0A5C6X8Y9</accession>
<feature type="compositionally biased region" description="Acidic residues" evidence="1">
    <location>
        <begin position="333"/>
        <end position="342"/>
    </location>
</feature>